<feature type="chain" id="PRO_5014344891" description="Secreted protein" evidence="1">
    <location>
        <begin position="20"/>
        <end position="78"/>
    </location>
</feature>
<keyword evidence="3" id="KW-1185">Reference proteome</keyword>
<evidence type="ECO:0000313" key="3">
    <source>
        <dbReference type="Proteomes" id="UP000235371"/>
    </source>
</evidence>
<keyword evidence="1" id="KW-0732">Signal</keyword>
<dbReference type="AlphaFoldDB" id="A0A2J6TIY2"/>
<name>A0A2J6TIY2_9HELO</name>
<feature type="signal peptide" evidence="1">
    <location>
        <begin position="1"/>
        <end position="19"/>
    </location>
</feature>
<dbReference type="InParanoid" id="A0A2J6TIY2"/>
<evidence type="ECO:0000313" key="2">
    <source>
        <dbReference type="EMBL" id="PMD62977.1"/>
    </source>
</evidence>
<gene>
    <name evidence="2" type="ORF">K444DRAFT_610998</name>
</gene>
<sequence length="78" mass="8837">MTAYSLTVICLLVLGFCLARLHQQRSEFKNLISCHPIIKACTGLISRQKLIEHAAKDIFSFEELCARLIFNTVTRIAL</sequence>
<dbReference type="Proteomes" id="UP000235371">
    <property type="component" value="Unassembled WGS sequence"/>
</dbReference>
<proteinExistence type="predicted"/>
<accession>A0A2J6TIY2</accession>
<organism evidence="2 3">
    <name type="scientific">Hyaloscypha bicolor E</name>
    <dbReference type="NCBI Taxonomy" id="1095630"/>
    <lineage>
        <taxon>Eukaryota</taxon>
        <taxon>Fungi</taxon>
        <taxon>Dikarya</taxon>
        <taxon>Ascomycota</taxon>
        <taxon>Pezizomycotina</taxon>
        <taxon>Leotiomycetes</taxon>
        <taxon>Helotiales</taxon>
        <taxon>Hyaloscyphaceae</taxon>
        <taxon>Hyaloscypha</taxon>
        <taxon>Hyaloscypha bicolor</taxon>
    </lineage>
</organism>
<dbReference type="EMBL" id="KZ613783">
    <property type="protein sequence ID" value="PMD62977.1"/>
    <property type="molecule type" value="Genomic_DNA"/>
</dbReference>
<dbReference type="RefSeq" id="XP_024739881.1">
    <property type="nucleotide sequence ID" value="XM_024879860.1"/>
</dbReference>
<evidence type="ECO:0000256" key="1">
    <source>
        <dbReference type="SAM" id="SignalP"/>
    </source>
</evidence>
<dbReference type="GeneID" id="36587937"/>
<reference evidence="2 3" key="1">
    <citation type="submission" date="2016-04" db="EMBL/GenBank/DDBJ databases">
        <title>A degradative enzymes factory behind the ericoid mycorrhizal symbiosis.</title>
        <authorList>
            <consortium name="DOE Joint Genome Institute"/>
            <person name="Martino E."/>
            <person name="Morin E."/>
            <person name="Grelet G."/>
            <person name="Kuo A."/>
            <person name="Kohler A."/>
            <person name="Daghino S."/>
            <person name="Barry K."/>
            <person name="Choi C."/>
            <person name="Cichocki N."/>
            <person name="Clum A."/>
            <person name="Copeland A."/>
            <person name="Hainaut M."/>
            <person name="Haridas S."/>
            <person name="Labutti K."/>
            <person name="Lindquist E."/>
            <person name="Lipzen A."/>
            <person name="Khouja H.-R."/>
            <person name="Murat C."/>
            <person name="Ohm R."/>
            <person name="Olson A."/>
            <person name="Spatafora J."/>
            <person name="Veneault-Fourrey C."/>
            <person name="Henrissat B."/>
            <person name="Grigoriev I."/>
            <person name="Martin F."/>
            <person name="Perotto S."/>
        </authorList>
    </citation>
    <scope>NUCLEOTIDE SEQUENCE [LARGE SCALE GENOMIC DNA]</scope>
    <source>
        <strain evidence="2 3">E</strain>
    </source>
</reference>
<protein>
    <recommendedName>
        <fullName evidence="4">Secreted protein</fullName>
    </recommendedName>
</protein>
<evidence type="ECO:0008006" key="4">
    <source>
        <dbReference type="Google" id="ProtNLM"/>
    </source>
</evidence>